<feature type="transmembrane region" description="Helical" evidence="13">
    <location>
        <begin position="73"/>
        <end position="92"/>
    </location>
</feature>
<dbReference type="RefSeq" id="WP_068263671.1">
    <property type="nucleotide sequence ID" value="NZ_LWSK01000050.1"/>
</dbReference>
<keyword evidence="3" id="KW-0444">Lipid biosynthesis</keyword>
<name>A0A5B1CJ71_9BACT</name>
<comment type="subcellular location">
    <subcellularLocation>
        <location evidence="1">Membrane</location>
        <topology evidence="1">Multi-pass membrane protein</topology>
    </subcellularLocation>
</comment>
<dbReference type="GO" id="GO:0006633">
    <property type="term" value="P:fatty acid biosynthetic process"/>
    <property type="evidence" value="ECO:0007669"/>
    <property type="project" value="UniProtKB-KW"/>
</dbReference>
<dbReference type="GO" id="GO:0016020">
    <property type="term" value="C:membrane"/>
    <property type="evidence" value="ECO:0007669"/>
    <property type="project" value="UniProtKB-SubCell"/>
</dbReference>
<comment type="similarity">
    <text evidence="2">Belongs to the fatty acid desaturase type 2 family.</text>
</comment>
<evidence type="ECO:0000313" key="15">
    <source>
        <dbReference type="EMBL" id="KAA1259610.1"/>
    </source>
</evidence>
<gene>
    <name evidence="15" type="ORF">LF1_21440</name>
</gene>
<feature type="compositionally biased region" description="Basic and acidic residues" evidence="12">
    <location>
        <begin position="49"/>
        <end position="61"/>
    </location>
</feature>
<feature type="domain" description="Fatty acid desaturase" evidence="14">
    <location>
        <begin position="98"/>
        <end position="325"/>
    </location>
</feature>
<evidence type="ECO:0000256" key="8">
    <source>
        <dbReference type="ARBA" id="ARBA00023004"/>
    </source>
</evidence>
<keyword evidence="16" id="KW-1185">Reference proteome</keyword>
<evidence type="ECO:0000313" key="16">
    <source>
        <dbReference type="Proteomes" id="UP000322699"/>
    </source>
</evidence>
<dbReference type="PANTHER" id="PTHR11351">
    <property type="entry name" value="ACYL-COA DESATURASE"/>
    <property type="match status" value="1"/>
</dbReference>
<dbReference type="GO" id="GO:0016717">
    <property type="term" value="F:oxidoreductase activity, acting on paired donors, with oxidation of a pair of donors resulting in the reduction of molecular oxygen to two molecules of water"/>
    <property type="evidence" value="ECO:0007669"/>
    <property type="project" value="InterPro"/>
</dbReference>
<evidence type="ECO:0000256" key="12">
    <source>
        <dbReference type="SAM" id="MobiDB-lite"/>
    </source>
</evidence>
<protein>
    <submittedName>
        <fullName evidence="15">Fatty acid desaturase</fullName>
    </submittedName>
</protein>
<keyword evidence="4 13" id="KW-0812">Transmembrane</keyword>
<feature type="compositionally biased region" description="Polar residues" evidence="12">
    <location>
        <begin position="10"/>
        <end position="34"/>
    </location>
</feature>
<keyword evidence="6 13" id="KW-1133">Transmembrane helix</keyword>
<evidence type="ECO:0000256" key="1">
    <source>
        <dbReference type="ARBA" id="ARBA00004141"/>
    </source>
</evidence>
<evidence type="ECO:0000256" key="4">
    <source>
        <dbReference type="ARBA" id="ARBA00022692"/>
    </source>
</evidence>
<evidence type="ECO:0000256" key="5">
    <source>
        <dbReference type="ARBA" id="ARBA00022832"/>
    </source>
</evidence>
<evidence type="ECO:0000259" key="14">
    <source>
        <dbReference type="Pfam" id="PF00487"/>
    </source>
</evidence>
<evidence type="ECO:0000256" key="9">
    <source>
        <dbReference type="ARBA" id="ARBA00023098"/>
    </source>
</evidence>
<evidence type="ECO:0000256" key="3">
    <source>
        <dbReference type="ARBA" id="ARBA00022516"/>
    </source>
</evidence>
<dbReference type="Proteomes" id="UP000322699">
    <property type="component" value="Unassembled WGS sequence"/>
</dbReference>
<dbReference type="Pfam" id="PF00487">
    <property type="entry name" value="FA_desaturase"/>
    <property type="match status" value="1"/>
</dbReference>
<evidence type="ECO:0000256" key="7">
    <source>
        <dbReference type="ARBA" id="ARBA00023002"/>
    </source>
</evidence>
<dbReference type="PANTHER" id="PTHR11351:SF31">
    <property type="entry name" value="DESATURASE 1, ISOFORM A-RELATED"/>
    <property type="match status" value="1"/>
</dbReference>
<proteinExistence type="inferred from homology"/>
<keyword evidence="10 13" id="KW-0472">Membrane</keyword>
<feature type="transmembrane region" description="Helical" evidence="13">
    <location>
        <begin position="98"/>
        <end position="120"/>
    </location>
</feature>
<dbReference type="InterPro" id="IPR015876">
    <property type="entry name" value="Acyl-CoA_DS"/>
</dbReference>
<evidence type="ECO:0000256" key="11">
    <source>
        <dbReference type="ARBA" id="ARBA00023160"/>
    </source>
</evidence>
<keyword evidence="8" id="KW-0408">Iron</keyword>
<dbReference type="CDD" id="cd03505">
    <property type="entry name" value="Delta9-FADS-like"/>
    <property type="match status" value="1"/>
</dbReference>
<dbReference type="EMBL" id="VRLW01000001">
    <property type="protein sequence ID" value="KAA1259610.1"/>
    <property type="molecule type" value="Genomic_DNA"/>
</dbReference>
<evidence type="ECO:0000256" key="13">
    <source>
        <dbReference type="SAM" id="Phobius"/>
    </source>
</evidence>
<keyword evidence="5" id="KW-0276">Fatty acid metabolism</keyword>
<comment type="caution">
    <text evidence="15">The sequence shown here is derived from an EMBL/GenBank/DDBJ whole genome shotgun (WGS) entry which is preliminary data.</text>
</comment>
<evidence type="ECO:0000256" key="2">
    <source>
        <dbReference type="ARBA" id="ARBA00008749"/>
    </source>
</evidence>
<feature type="transmembrane region" description="Helical" evidence="13">
    <location>
        <begin position="217"/>
        <end position="237"/>
    </location>
</feature>
<feature type="transmembrane region" description="Helical" evidence="13">
    <location>
        <begin position="243"/>
        <end position="265"/>
    </location>
</feature>
<evidence type="ECO:0000256" key="10">
    <source>
        <dbReference type="ARBA" id="ARBA00023136"/>
    </source>
</evidence>
<keyword evidence="11" id="KW-0275">Fatty acid biosynthesis</keyword>
<feature type="region of interest" description="Disordered" evidence="12">
    <location>
        <begin position="1"/>
        <end position="61"/>
    </location>
</feature>
<dbReference type="PRINTS" id="PR00075">
    <property type="entry name" value="FACDDSATRASE"/>
</dbReference>
<keyword evidence="9" id="KW-0443">Lipid metabolism</keyword>
<evidence type="ECO:0000256" key="6">
    <source>
        <dbReference type="ARBA" id="ARBA00022989"/>
    </source>
</evidence>
<dbReference type="AlphaFoldDB" id="A0A5B1CJ71"/>
<organism evidence="15 16">
    <name type="scientific">Rubripirellula obstinata</name>
    <dbReference type="NCBI Taxonomy" id="406547"/>
    <lineage>
        <taxon>Bacteria</taxon>
        <taxon>Pseudomonadati</taxon>
        <taxon>Planctomycetota</taxon>
        <taxon>Planctomycetia</taxon>
        <taxon>Pirellulales</taxon>
        <taxon>Pirellulaceae</taxon>
        <taxon>Rubripirellula</taxon>
    </lineage>
</organism>
<dbReference type="OrthoDB" id="19906at2"/>
<dbReference type="InterPro" id="IPR005804">
    <property type="entry name" value="FA_desaturase_dom"/>
</dbReference>
<keyword evidence="7" id="KW-0560">Oxidoreductase</keyword>
<sequence>MSSVIEPENKSSTNHSLPSDGQSIGDKSNLASADSHTKDDSDLENSLLSEHKSNNKKFPKSETASDRVRFNNISYWAVGWLTLAHAIVLIGAPMTFTWTGLGVMVFLHWITGSLGICLGYHRLLTHTGMKTHKWVRYVFATIGTMAGEGSPLDWVADHRKHHALSDQDGDPHSPHDGGFWSHAFWLAFHTHNGDRQGYLKRWAPDLYKDKYMRALDYLFLPLHILSGFILYGIGYAIDGSYMGWSLVIWGMFTRLVLVLHATWMVNSASHMWGYRNYETTDDSRNNWLVAIVAYGEGWHNNHHAYPRMAKHGHRWYEFDITWQAVRLLRACGLVWDVVDYRNAAEKKAKKASA</sequence>
<accession>A0A5B1CJ71</accession>
<reference evidence="15 16" key="1">
    <citation type="submission" date="2019-08" db="EMBL/GenBank/DDBJ databases">
        <title>Deep-cultivation of Planctomycetes and their phenomic and genomic characterization uncovers novel biology.</title>
        <authorList>
            <person name="Wiegand S."/>
            <person name="Jogler M."/>
            <person name="Boedeker C."/>
            <person name="Pinto D."/>
            <person name="Vollmers J."/>
            <person name="Rivas-Marin E."/>
            <person name="Kohn T."/>
            <person name="Peeters S.H."/>
            <person name="Heuer A."/>
            <person name="Rast P."/>
            <person name="Oberbeckmann S."/>
            <person name="Bunk B."/>
            <person name="Jeske O."/>
            <person name="Meyerdierks A."/>
            <person name="Storesund J.E."/>
            <person name="Kallscheuer N."/>
            <person name="Luecker S."/>
            <person name="Lage O.M."/>
            <person name="Pohl T."/>
            <person name="Merkel B.J."/>
            <person name="Hornburger P."/>
            <person name="Mueller R.-W."/>
            <person name="Bruemmer F."/>
            <person name="Labrenz M."/>
            <person name="Spormann A.M."/>
            <person name="Op Den Camp H."/>
            <person name="Overmann J."/>
            <person name="Amann R."/>
            <person name="Jetten M.S.M."/>
            <person name="Mascher T."/>
            <person name="Medema M.H."/>
            <person name="Devos D.P."/>
            <person name="Kaster A.-K."/>
            <person name="Ovreas L."/>
            <person name="Rohde M."/>
            <person name="Galperin M.Y."/>
            <person name="Jogler C."/>
        </authorList>
    </citation>
    <scope>NUCLEOTIDE SEQUENCE [LARGE SCALE GENOMIC DNA]</scope>
    <source>
        <strain evidence="15 16">LF1</strain>
    </source>
</reference>